<evidence type="ECO:0000313" key="9">
    <source>
        <dbReference type="Proteomes" id="UP000606044"/>
    </source>
</evidence>
<evidence type="ECO:0000256" key="2">
    <source>
        <dbReference type="ARBA" id="ARBA00008814"/>
    </source>
</evidence>
<gene>
    <name evidence="8" type="ORF">GCM10007301_17370</name>
</gene>
<keyword evidence="9" id="KW-1185">Reference proteome</keyword>
<reference evidence="8" key="1">
    <citation type="journal article" date="2014" name="Int. J. Syst. Evol. Microbiol.">
        <title>Complete genome sequence of Corynebacterium casei LMG S-19264T (=DSM 44701T), isolated from a smear-ripened cheese.</title>
        <authorList>
            <consortium name="US DOE Joint Genome Institute (JGI-PGF)"/>
            <person name="Walter F."/>
            <person name="Albersmeier A."/>
            <person name="Kalinowski J."/>
            <person name="Ruckert C."/>
        </authorList>
    </citation>
    <scope>NUCLEOTIDE SEQUENCE</scope>
    <source>
        <strain evidence="8">CCM 7897</strain>
    </source>
</reference>
<dbReference type="GO" id="GO:1901678">
    <property type="term" value="P:iron coordination entity transport"/>
    <property type="evidence" value="ECO:0007669"/>
    <property type="project" value="UniProtKB-ARBA"/>
</dbReference>
<dbReference type="InterPro" id="IPR006311">
    <property type="entry name" value="TAT_signal"/>
</dbReference>
<keyword evidence="4" id="KW-0410">Iron transport</keyword>
<keyword evidence="4" id="KW-0406">Ion transport</keyword>
<protein>
    <submittedName>
        <fullName evidence="8">ABC transporter substrate-binding protein</fullName>
    </submittedName>
</protein>
<accession>A0A917BTK7</accession>
<dbReference type="InterPro" id="IPR002491">
    <property type="entry name" value="ABC_transptr_periplasmic_BD"/>
</dbReference>
<dbReference type="Pfam" id="PF01497">
    <property type="entry name" value="Peripla_BP_2"/>
    <property type="match status" value="1"/>
</dbReference>
<reference evidence="8" key="2">
    <citation type="submission" date="2020-09" db="EMBL/GenBank/DDBJ databases">
        <authorList>
            <person name="Sun Q."/>
            <person name="Sedlacek I."/>
        </authorList>
    </citation>
    <scope>NUCLEOTIDE SEQUENCE</scope>
    <source>
        <strain evidence="8">CCM 7897</strain>
    </source>
</reference>
<feature type="signal peptide" evidence="6">
    <location>
        <begin position="1"/>
        <end position="31"/>
    </location>
</feature>
<dbReference type="RefSeq" id="WP_188578762.1">
    <property type="nucleotide sequence ID" value="NZ_BMCT01000002.1"/>
</dbReference>
<proteinExistence type="inferred from homology"/>
<keyword evidence="4" id="KW-0408">Iron</keyword>
<dbReference type="Gene3D" id="3.40.50.1980">
    <property type="entry name" value="Nitrogenase molybdenum iron protein domain"/>
    <property type="match status" value="2"/>
</dbReference>
<dbReference type="EMBL" id="BMCT01000002">
    <property type="protein sequence ID" value="GGF58243.1"/>
    <property type="molecule type" value="Genomic_DNA"/>
</dbReference>
<dbReference type="InterPro" id="IPR051313">
    <property type="entry name" value="Bact_iron-sidero_bind"/>
</dbReference>
<evidence type="ECO:0000259" key="7">
    <source>
        <dbReference type="PROSITE" id="PS50983"/>
    </source>
</evidence>
<comment type="caution">
    <text evidence="8">The sequence shown here is derived from an EMBL/GenBank/DDBJ whole genome shotgun (WGS) entry which is preliminary data.</text>
</comment>
<dbReference type="PROSITE" id="PS51318">
    <property type="entry name" value="TAT"/>
    <property type="match status" value="1"/>
</dbReference>
<dbReference type="SUPFAM" id="SSF53807">
    <property type="entry name" value="Helical backbone' metal receptor"/>
    <property type="match status" value="1"/>
</dbReference>
<keyword evidence="5 6" id="KW-0732">Signal</keyword>
<comment type="similarity">
    <text evidence="2">Belongs to the bacterial solute-binding protein 8 family.</text>
</comment>
<feature type="chain" id="PRO_5037640639" evidence="6">
    <location>
        <begin position="32"/>
        <end position="300"/>
    </location>
</feature>
<keyword evidence="3" id="KW-0813">Transport</keyword>
<evidence type="ECO:0000256" key="4">
    <source>
        <dbReference type="ARBA" id="ARBA00022496"/>
    </source>
</evidence>
<dbReference type="PANTHER" id="PTHR30532:SF1">
    <property type="entry name" value="IRON(3+)-HYDROXAMATE-BINDING PROTEIN FHUD"/>
    <property type="match status" value="1"/>
</dbReference>
<dbReference type="PRINTS" id="PR01715">
    <property type="entry name" value="FERRIBNDNGPP"/>
</dbReference>
<evidence type="ECO:0000256" key="5">
    <source>
        <dbReference type="ARBA" id="ARBA00022729"/>
    </source>
</evidence>
<evidence type="ECO:0000256" key="3">
    <source>
        <dbReference type="ARBA" id="ARBA00022448"/>
    </source>
</evidence>
<organism evidence="8 9">
    <name type="scientific">Azorhizobium oxalatiphilum</name>
    <dbReference type="NCBI Taxonomy" id="980631"/>
    <lineage>
        <taxon>Bacteria</taxon>
        <taxon>Pseudomonadati</taxon>
        <taxon>Pseudomonadota</taxon>
        <taxon>Alphaproteobacteria</taxon>
        <taxon>Hyphomicrobiales</taxon>
        <taxon>Xanthobacteraceae</taxon>
        <taxon>Azorhizobium</taxon>
    </lineage>
</organism>
<evidence type="ECO:0000313" key="8">
    <source>
        <dbReference type="EMBL" id="GGF58243.1"/>
    </source>
</evidence>
<dbReference type="PROSITE" id="PS50983">
    <property type="entry name" value="FE_B12_PBP"/>
    <property type="match status" value="1"/>
</dbReference>
<name>A0A917BTK7_9HYPH</name>
<dbReference type="GO" id="GO:0030288">
    <property type="term" value="C:outer membrane-bounded periplasmic space"/>
    <property type="evidence" value="ECO:0007669"/>
    <property type="project" value="TreeGrafter"/>
</dbReference>
<evidence type="ECO:0000256" key="1">
    <source>
        <dbReference type="ARBA" id="ARBA00004196"/>
    </source>
</evidence>
<dbReference type="AlphaFoldDB" id="A0A917BTK7"/>
<comment type="subcellular location">
    <subcellularLocation>
        <location evidence="1">Cell envelope</location>
    </subcellularLocation>
</comment>
<evidence type="ECO:0000256" key="6">
    <source>
        <dbReference type="SAM" id="SignalP"/>
    </source>
</evidence>
<sequence length="300" mass="32053">MRGGGHGLSRRSCLTALLSAALCPLPASAQAAPRIAAADWAGAESLLALGIAPLAVSDTGTYRDWLPEIPLPDGVPDLGSRAEPNMEQLAALRPELILISNWQANLKGLLGALGPTETISIIVPRTDPLENARTALTRLGARLGREREAAAYLAAFDAALDGFARTMARQAEPHPVYVGVLHENGTQVFLYGPGSWVQTVMDRLGLRNALDRPTSAFGNALVDLAQFAATPEATLLYLDQGARTRRAERLLSRSTLWQALPMVQAGRVRAIPPFYALGGVPSVWRCVRLLSDALMPPDRG</sequence>
<feature type="domain" description="Fe/B12 periplasmic-binding" evidence="7">
    <location>
        <begin position="34"/>
        <end position="298"/>
    </location>
</feature>
<dbReference type="PANTHER" id="PTHR30532">
    <property type="entry name" value="IRON III DICITRATE-BINDING PERIPLASMIC PROTEIN"/>
    <property type="match status" value="1"/>
</dbReference>
<dbReference type="Proteomes" id="UP000606044">
    <property type="component" value="Unassembled WGS sequence"/>
</dbReference>